<keyword evidence="3" id="KW-1185">Reference proteome</keyword>
<gene>
    <name evidence="2" type="ORF">GT360_08525</name>
</gene>
<feature type="domain" description="Virulence-associated protein E-like" evidence="1">
    <location>
        <begin position="109"/>
        <end position="342"/>
    </location>
</feature>
<dbReference type="Pfam" id="PF05272">
    <property type="entry name" value="VapE-like_dom"/>
    <property type="match status" value="1"/>
</dbReference>
<protein>
    <submittedName>
        <fullName evidence="2">Virulence-associated E family protein</fullName>
    </submittedName>
</protein>
<dbReference type="Proteomes" id="UP000464262">
    <property type="component" value="Chromosome 1"/>
</dbReference>
<dbReference type="KEGG" id="vas:GT360_08525"/>
<evidence type="ECO:0000313" key="3">
    <source>
        <dbReference type="Proteomes" id="UP000464262"/>
    </source>
</evidence>
<organism evidence="2 3">
    <name type="scientific">Vibrio astriarenae</name>
    <dbReference type="NCBI Taxonomy" id="1481923"/>
    <lineage>
        <taxon>Bacteria</taxon>
        <taxon>Pseudomonadati</taxon>
        <taxon>Pseudomonadota</taxon>
        <taxon>Gammaproteobacteria</taxon>
        <taxon>Vibrionales</taxon>
        <taxon>Vibrionaceae</taxon>
        <taxon>Vibrio</taxon>
    </lineage>
</organism>
<sequence length="423" mass="48190">MECIAEGIDQPNENTKPNYPDLDARFNPLPTSRNLQALLSSNRIDVVVNKMNMEVELFVDGRMLNKTAEQKRSLLIDVCLRGGLKKEILTDHLMSLAENNSYHPFANYLEESGWDGKDRIGILIEAMNAKDSELAYCVMRKFFIAVVASIFETPFSSKLIPVLQGGQSFRKTAFIKRFASVFEGAFLEGQEINPDSKDSVISCINSLIVELGELERTSRNSQGSLKAFITKEVDTVRPPYGAKDIKKPRQTSFIATVNVTGFLRDETGSSRYAVIELDTPIDMEVVNQTLGWRYDNGRLKHLYPDELKQFWLQVYELYKSGESWHLTEKELELAARVNNEHNAKSSYYEAIVERFLIDNPDKYIWEWVTASEVCKYINVHIDKNRVVGKELKRLAQDEGAIEFKSGRSNSSLYRLPVSVRVVS</sequence>
<dbReference type="InterPro" id="IPR007936">
    <property type="entry name" value="VapE-like_dom"/>
</dbReference>
<dbReference type="AlphaFoldDB" id="A0A7Z2YDM9"/>
<proteinExistence type="predicted"/>
<name>A0A7Z2YDM9_9VIBR</name>
<dbReference type="EMBL" id="CP047475">
    <property type="protein sequence ID" value="QIA63558.1"/>
    <property type="molecule type" value="Genomic_DNA"/>
</dbReference>
<reference evidence="2 3" key="1">
    <citation type="submission" date="2020-01" db="EMBL/GenBank/DDBJ databases">
        <title>Whole genome and functional gene identification of agarase of Vibrio HN897.</title>
        <authorList>
            <person name="Liu Y."/>
            <person name="Zhao Z."/>
        </authorList>
    </citation>
    <scope>NUCLEOTIDE SEQUENCE [LARGE SCALE GENOMIC DNA]</scope>
    <source>
        <strain evidence="2 3">HN897</strain>
    </source>
</reference>
<evidence type="ECO:0000313" key="2">
    <source>
        <dbReference type="EMBL" id="QIA63558.1"/>
    </source>
</evidence>
<dbReference type="PANTHER" id="PTHR34985">
    <property type="entry name" value="SLR0554 PROTEIN"/>
    <property type="match status" value="1"/>
</dbReference>
<evidence type="ECO:0000259" key="1">
    <source>
        <dbReference type="Pfam" id="PF05272"/>
    </source>
</evidence>
<accession>A0A7Z2YDM9</accession>
<dbReference type="PANTHER" id="PTHR34985:SF1">
    <property type="entry name" value="SLR0554 PROTEIN"/>
    <property type="match status" value="1"/>
</dbReference>
<dbReference type="RefSeq" id="WP_164648451.1">
    <property type="nucleotide sequence ID" value="NZ_CP047475.1"/>
</dbReference>